<dbReference type="EMBL" id="SWBO01000005">
    <property type="protein sequence ID" value="TKB99876.1"/>
    <property type="molecule type" value="Genomic_DNA"/>
</dbReference>
<dbReference type="Gene3D" id="3.90.1150.200">
    <property type="match status" value="1"/>
</dbReference>
<keyword evidence="3" id="KW-1185">Reference proteome</keyword>
<proteinExistence type="predicted"/>
<comment type="caution">
    <text evidence="2">The sequence shown here is derived from an EMBL/GenBank/DDBJ whole genome shotgun (WGS) entry which is preliminary data.</text>
</comment>
<dbReference type="Pfam" id="PF08818">
    <property type="entry name" value="DUF1801"/>
    <property type="match status" value="1"/>
</dbReference>
<dbReference type="InterPro" id="IPR014922">
    <property type="entry name" value="YdhG-like"/>
</dbReference>
<feature type="domain" description="YdhG-like" evidence="1">
    <location>
        <begin position="19"/>
        <end position="111"/>
    </location>
</feature>
<dbReference type="RefSeq" id="WP_136877041.1">
    <property type="nucleotide sequence ID" value="NZ_SWBO01000005.1"/>
</dbReference>
<dbReference type="OrthoDB" id="115213at2"/>
<protein>
    <recommendedName>
        <fullName evidence="1">YdhG-like domain-containing protein</fullName>
    </recommendedName>
</protein>
<evidence type="ECO:0000259" key="1">
    <source>
        <dbReference type="Pfam" id="PF08818"/>
    </source>
</evidence>
<dbReference type="SUPFAM" id="SSF159888">
    <property type="entry name" value="YdhG-like"/>
    <property type="match status" value="1"/>
</dbReference>
<dbReference type="Proteomes" id="UP000310477">
    <property type="component" value="Unassembled WGS sequence"/>
</dbReference>
<name>A0A4U1C3T6_9SPHI</name>
<dbReference type="AlphaFoldDB" id="A0A4U1C3T6"/>
<evidence type="ECO:0000313" key="3">
    <source>
        <dbReference type="Proteomes" id="UP000310477"/>
    </source>
</evidence>
<organism evidence="2 3">
    <name type="scientific">Pedobacter cryotolerans</name>
    <dbReference type="NCBI Taxonomy" id="2571270"/>
    <lineage>
        <taxon>Bacteria</taxon>
        <taxon>Pseudomonadati</taxon>
        <taxon>Bacteroidota</taxon>
        <taxon>Sphingobacteriia</taxon>
        <taxon>Sphingobacteriales</taxon>
        <taxon>Sphingobacteriaceae</taxon>
        <taxon>Pedobacter</taxon>
    </lineage>
</organism>
<reference evidence="2 3" key="1">
    <citation type="submission" date="2019-04" db="EMBL/GenBank/DDBJ databases">
        <title>Pedobacter sp. AR-2-6 sp. nov., isolated from Arctic soil.</title>
        <authorList>
            <person name="Dahal R.H."/>
            <person name="Kim D.-U."/>
        </authorList>
    </citation>
    <scope>NUCLEOTIDE SEQUENCE [LARGE SCALE GENOMIC DNA]</scope>
    <source>
        <strain evidence="2 3">AR-2-6</strain>
    </source>
</reference>
<gene>
    <name evidence="2" type="ORF">FA045_10540</name>
</gene>
<sequence>MSIAKSIDEYILGFPIPTQEILKQIRATIKIAAPGGEECISYAMPAFKLNGKPLVYFAGYKNHIGFYATPTGHEAFEKELSIYKQGKGSVQFPINHPMPFELIARITKFRVEENLRNKK</sequence>
<accession>A0A4U1C3T6</accession>
<evidence type="ECO:0000313" key="2">
    <source>
        <dbReference type="EMBL" id="TKB99876.1"/>
    </source>
</evidence>